<gene>
    <name evidence="5" type="ORF">PRK78_005956</name>
</gene>
<dbReference type="Pfam" id="PF26121">
    <property type="entry name" value="HTH_CDT1"/>
    <property type="match status" value="1"/>
</dbReference>
<evidence type="ECO:0000256" key="1">
    <source>
        <dbReference type="ARBA" id="ARBA00008356"/>
    </source>
</evidence>
<reference evidence="5" key="1">
    <citation type="submission" date="2023-03" db="EMBL/GenBank/DDBJ databases">
        <title>Emydomyces testavorans Genome Sequence.</title>
        <authorList>
            <person name="Hoyer L."/>
        </authorList>
    </citation>
    <scope>NUCLEOTIDE SEQUENCE</scope>
    <source>
        <strain evidence="5">16-2883</strain>
    </source>
</reference>
<name>A0AAF0DPD7_9EURO</name>
<evidence type="ECO:0000313" key="6">
    <source>
        <dbReference type="Proteomes" id="UP001219355"/>
    </source>
</evidence>
<keyword evidence="2" id="KW-0131">Cell cycle</keyword>
<protein>
    <recommendedName>
        <fullName evidence="4">DNA replication factor Cdt1 C-terminal domain-containing protein</fullName>
    </recommendedName>
</protein>
<dbReference type="Pfam" id="PF16679">
    <property type="entry name" value="CDT1_C"/>
    <property type="match status" value="1"/>
</dbReference>
<feature type="domain" description="DNA replication factor Cdt1 C-terminal" evidence="4">
    <location>
        <begin position="336"/>
        <end position="441"/>
    </location>
</feature>
<dbReference type="InterPro" id="IPR038090">
    <property type="entry name" value="Cdt1_C_WH_dom_sf"/>
</dbReference>
<comment type="similarity">
    <text evidence="1">Belongs to the Cdt1 family.</text>
</comment>
<feature type="region of interest" description="Disordered" evidence="3">
    <location>
        <begin position="1"/>
        <end position="24"/>
    </location>
</feature>
<dbReference type="AlphaFoldDB" id="A0AAF0DPD7"/>
<organism evidence="5 6">
    <name type="scientific">Emydomyces testavorans</name>
    <dbReference type="NCBI Taxonomy" id="2070801"/>
    <lineage>
        <taxon>Eukaryota</taxon>
        <taxon>Fungi</taxon>
        <taxon>Dikarya</taxon>
        <taxon>Ascomycota</taxon>
        <taxon>Pezizomycotina</taxon>
        <taxon>Eurotiomycetes</taxon>
        <taxon>Eurotiomycetidae</taxon>
        <taxon>Onygenales</taxon>
        <taxon>Nannizziopsiaceae</taxon>
        <taxon>Emydomyces</taxon>
    </lineage>
</organism>
<dbReference type="InterPro" id="IPR032054">
    <property type="entry name" value="Cdt1_C"/>
</dbReference>
<evidence type="ECO:0000259" key="4">
    <source>
        <dbReference type="Pfam" id="PF16679"/>
    </source>
</evidence>
<sequence>MPVKTLRSRAAKQSQTPLPLAKTKQASIQGFARAGKASAGVGTAPGKGIGTSLKRKLQDEPIEEITVETQPIRERKILKVGTASWNFSPESATSFAVCEEVTAVHIPNSTLDTPGCEYDEPAIDIKPLTNIDSQHEQQSEHYNRPSSYYELIALYSSFLRALSLHAAHNGITAPADLREFLPNMERVWKKRKVVTEDIQRLLYVGNNGLKSGTSQPTARFRLIDYETRVLLERLGASNPGDLAHGPLNEQELSTEFERNLECIWLEQNTKISGFDCLRDIPLAPIYKIPKTFLSIRRQKASEIRLSIAKAAHAVDNTKEKAPSHKRSCTADRRNALLERIKGKALRQSTLAPPPSKKAIIQRAAAGHIPEVVNVLLLLSPSASTGLDTSPSHEKKAYKLDTIVQNIRDSMRNPVSKEHISTALDILARPEVSGGWITIVSVNSMKSVVLRSSRNVSPQDIKNKAAKLEL</sequence>
<dbReference type="Proteomes" id="UP001219355">
    <property type="component" value="Chromosome 4"/>
</dbReference>
<evidence type="ECO:0000256" key="3">
    <source>
        <dbReference type="SAM" id="MobiDB-lite"/>
    </source>
</evidence>
<dbReference type="Gene3D" id="1.10.10.1420">
    <property type="entry name" value="DNA replication factor Cdt1, C-terminal WH domain"/>
    <property type="match status" value="1"/>
</dbReference>
<proteinExistence type="inferred from homology"/>
<evidence type="ECO:0000256" key="2">
    <source>
        <dbReference type="ARBA" id="ARBA00023306"/>
    </source>
</evidence>
<accession>A0AAF0DPD7</accession>
<evidence type="ECO:0000313" key="5">
    <source>
        <dbReference type="EMBL" id="WEW60470.1"/>
    </source>
</evidence>
<dbReference type="EMBL" id="CP120630">
    <property type="protein sequence ID" value="WEW60470.1"/>
    <property type="molecule type" value="Genomic_DNA"/>
</dbReference>
<feature type="compositionally biased region" description="Basic residues" evidence="3">
    <location>
        <begin position="1"/>
        <end position="10"/>
    </location>
</feature>
<keyword evidence="6" id="KW-1185">Reference proteome</keyword>